<dbReference type="PROSITE" id="PS51257">
    <property type="entry name" value="PROKAR_LIPOPROTEIN"/>
    <property type="match status" value="1"/>
</dbReference>
<accession>A0A227JIE6</accession>
<feature type="region of interest" description="Disordered" evidence="1">
    <location>
        <begin position="971"/>
        <end position="993"/>
    </location>
</feature>
<keyword evidence="2" id="KW-0472">Membrane</keyword>
<feature type="transmembrane region" description="Helical" evidence="2">
    <location>
        <begin position="754"/>
        <end position="776"/>
    </location>
</feature>
<keyword evidence="2" id="KW-0812">Transmembrane</keyword>
<feature type="compositionally biased region" description="Basic and acidic residues" evidence="1">
    <location>
        <begin position="979"/>
        <end position="993"/>
    </location>
</feature>
<evidence type="ECO:0000256" key="2">
    <source>
        <dbReference type="SAM" id="Phobius"/>
    </source>
</evidence>
<dbReference type="AlphaFoldDB" id="A0A227JIE6"/>
<dbReference type="Proteomes" id="UP000214596">
    <property type="component" value="Unassembled WGS sequence"/>
</dbReference>
<name>A0A227JIE6_VIBPH</name>
<gene>
    <name evidence="3" type="ORF">CA163_00025</name>
</gene>
<feature type="transmembrane region" description="Helical" evidence="2">
    <location>
        <begin position="879"/>
        <end position="906"/>
    </location>
</feature>
<dbReference type="EMBL" id="NIXT01000001">
    <property type="protein sequence ID" value="OXE34881.1"/>
    <property type="molecule type" value="Genomic_DNA"/>
</dbReference>
<feature type="transmembrane region" description="Helical" evidence="2">
    <location>
        <begin position="148"/>
        <end position="166"/>
    </location>
</feature>
<sequence>MFRKITLLLLTAGMLTGCLPDQPTDDDCIDTDADLSEITNKSFSEHFTICKSLDKNVQLNNVFDDISDQEENIFTSNQFITEADAARKNAEQAVIQETGDLVFELNNDLVDFFKSHGGLVTYTILGMLLSGLYGLKRFNSEQHSIIDIVAKSVAIFALIMFFGLVVSQSQWFQKGWSRVTMLTGNGFIKNFEAKQINNVTSIKRKVTADFNNQAQIQMESLFKTNICLSNNRKEMLHHKELTLNGYGDVSQLVSFYKGKNEPYFPRVEPRNERVIKYYYNNLSQYPTISGIELKGCGFLPIKATEFSGELAEIMRSVDFSKVLYDAIVSNNFESGWTKISEKFDELNPVSDQMAKNRKTQLLVAYKKEFIKGLTAGAVLFDEKTGEPIKTDFSNFNKLMEQADEYYRYINKSVCIVNNEILIETNKRLPEFMQTGSMTYYYCMDLNKETPTLVTKNLYIPDSGSVQHKSAKRVEKLNDVSREVKKARNFFKSSRQELAASYEKVQDVYSEELDKIYNINQTLIEYYNCGSRCVQKFWKTVYHDNPELRHLYSVSGFFFKFDYSKSLPYFNSSVDPQVDNYAKIYTVDFVEQFVPKDDVNLKLIKAFEEMNGTIGTEMLKNQWHVESSVENTVKGDSWLDGVESTIKNQERLYCIGLPETGDAKTECLNYMVNGGGVSTYYDIQSQYLDYGSDLAIGGLTTKYVASNAAAFAESKLNSYIAKEKKSQKSFATGSKKSSKKGAAIAAQSSMIAAQAAAFSGSVMVVFGATVYIVGLLMSMPDMFINGMILISDLSSALTLRLLPILIITATVMFFLFGRDRKSIFDYGFYIYRLVLTPVLLKIISFIVIPLSLYTNDMIKNYAAATIDTTTFDNMLIADSAFAFGLNFILVGIRSIFLFASIIVMIYFSLKLPGWIALAADRLDQVTLFKTRTDDAFEQNNFTKNAIAIAGMKYSKQIAGFDKNEKNLRERRKVAKRGIKPKRDMSSNVGVDKKE</sequence>
<feature type="transmembrane region" description="Helical" evidence="2">
    <location>
        <begin position="828"/>
        <end position="851"/>
    </location>
</feature>
<proteinExistence type="predicted"/>
<protein>
    <submittedName>
        <fullName evidence="3">Uncharacterized protein</fullName>
    </submittedName>
</protein>
<organism evidence="3 4">
    <name type="scientific">Vibrio parahaemolyticus</name>
    <dbReference type="NCBI Taxonomy" id="670"/>
    <lineage>
        <taxon>Bacteria</taxon>
        <taxon>Pseudomonadati</taxon>
        <taxon>Pseudomonadota</taxon>
        <taxon>Gammaproteobacteria</taxon>
        <taxon>Vibrionales</taxon>
        <taxon>Vibrionaceae</taxon>
        <taxon>Vibrio</taxon>
    </lineage>
</organism>
<evidence type="ECO:0000313" key="3">
    <source>
        <dbReference type="EMBL" id="OXE34881.1"/>
    </source>
</evidence>
<keyword evidence="2" id="KW-1133">Transmembrane helix</keyword>
<dbReference type="RefSeq" id="WP_031841224.1">
    <property type="nucleotide sequence ID" value="NZ_CANUIC010000006.1"/>
</dbReference>
<comment type="caution">
    <text evidence="3">The sequence shown here is derived from an EMBL/GenBank/DDBJ whole genome shotgun (WGS) entry which is preliminary data.</text>
</comment>
<evidence type="ECO:0000256" key="1">
    <source>
        <dbReference type="SAM" id="MobiDB-lite"/>
    </source>
</evidence>
<evidence type="ECO:0000313" key="4">
    <source>
        <dbReference type="Proteomes" id="UP000214596"/>
    </source>
</evidence>
<feature type="transmembrane region" description="Helical" evidence="2">
    <location>
        <begin position="796"/>
        <end position="816"/>
    </location>
</feature>
<reference evidence="3 4" key="1">
    <citation type="journal article" date="2017" name="Appl. Environ. Microbiol.">
        <title>Parallel evolution of two clades of a major Atlantic endemic Vibrio parahaemolyticus pathogen lineage by independent acquisition of related pathogenicity islands.</title>
        <authorList>
            <person name="Xu F."/>
            <person name="Gonzalez-Escalona N."/>
            <person name="Drees K.P."/>
            <person name="Sebra R.P."/>
            <person name="Cooper V.S."/>
            <person name="Jones S.H."/>
            <person name="Whistler C.A."/>
        </authorList>
    </citation>
    <scope>NUCLEOTIDE SEQUENCE [LARGE SCALE GENOMIC DNA]</scope>
    <source>
        <strain evidence="3 4">MAVP-3</strain>
    </source>
</reference>